<evidence type="ECO:0000256" key="2">
    <source>
        <dbReference type="ARBA" id="ARBA00001962"/>
    </source>
</evidence>
<keyword evidence="7" id="KW-0560">Oxidoreductase</keyword>
<organism evidence="10 11">
    <name type="scientific">Lithospermum erythrorhizon</name>
    <name type="common">Purple gromwell</name>
    <name type="synonym">Lithospermum officinale var. erythrorhizon</name>
    <dbReference type="NCBI Taxonomy" id="34254"/>
    <lineage>
        <taxon>Eukaryota</taxon>
        <taxon>Viridiplantae</taxon>
        <taxon>Streptophyta</taxon>
        <taxon>Embryophyta</taxon>
        <taxon>Tracheophyta</taxon>
        <taxon>Spermatophyta</taxon>
        <taxon>Magnoliopsida</taxon>
        <taxon>eudicotyledons</taxon>
        <taxon>Gunneridae</taxon>
        <taxon>Pentapetalae</taxon>
        <taxon>asterids</taxon>
        <taxon>lamiids</taxon>
        <taxon>Boraginales</taxon>
        <taxon>Boraginaceae</taxon>
        <taxon>Boraginoideae</taxon>
        <taxon>Lithospermeae</taxon>
        <taxon>Lithospermum</taxon>
    </lineage>
</organism>
<evidence type="ECO:0000256" key="6">
    <source>
        <dbReference type="ARBA" id="ARBA00022964"/>
    </source>
</evidence>
<evidence type="ECO:0000256" key="7">
    <source>
        <dbReference type="ARBA" id="ARBA00023002"/>
    </source>
</evidence>
<comment type="cofactor">
    <cofactor evidence="1">
        <name>L-ascorbate</name>
        <dbReference type="ChEBI" id="CHEBI:38290"/>
    </cofactor>
</comment>
<dbReference type="EMBL" id="BAABME010012258">
    <property type="protein sequence ID" value="GAA0184908.1"/>
    <property type="molecule type" value="Genomic_DNA"/>
</dbReference>
<dbReference type="PANTHER" id="PTHR14049:SF9">
    <property type="entry name" value="PROCOLLAGEN-PROLINE 3-DIOXYGENASE"/>
    <property type="match status" value="1"/>
</dbReference>
<evidence type="ECO:0000256" key="4">
    <source>
        <dbReference type="ARBA" id="ARBA00022723"/>
    </source>
</evidence>
<keyword evidence="6" id="KW-0223">Dioxygenase</keyword>
<dbReference type="GO" id="GO:0005506">
    <property type="term" value="F:iron ion binding"/>
    <property type="evidence" value="ECO:0007669"/>
    <property type="project" value="InterPro"/>
</dbReference>
<dbReference type="Proteomes" id="UP001454036">
    <property type="component" value="Unassembled WGS sequence"/>
</dbReference>
<dbReference type="EC" id="1.14.11.7" evidence="3"/>
<dbReference type="InterPro" id="IPR044862">
    <property type="entry name" value="Pro_4_hyd_alph_FE2OG_OXY"/>
</dbReference>
<comment type="cofactor">
    <cofactor evidence="2">
        <name>Fe cation</name>
        <dbReference type="ChEBI" id="CHEBI:24875"/>
    </cofactor>
</comment>
<protein>
    <recommendedName>
        <fullName evidence="3">procollagen-proline 3-dioxygenase</fullName>
        <ecNumber evidence="3">1.14.11.7</ecNumber>
    </recommendedName>
</protein>
<gene>
    <name evidence="10" type="ORF">LIER_32196</name>
</gene>
<keyword evidence="8" id="KW-0408">Iron</keyword>
<dbReference type="SMART" id="SM00702">
    <property type="entry name" value="P4Hc"/>
    <property type="match status" value="1"/>
</dbReference>
<evidence type="ECO:0000313" key="10">
    <source>
        <dbReference type="EMBL" id="GAA0184908.1"/>
    </source>
</evidence>
<dbReference type="Pfam" id="PF13640">
    <property type="entry name" value="2OG-FeII_Oxy_3"/>
    <property type="match status" value="1"/>
</dbReference>
<evidence type="ECO:0000256" key="8">
    <source>
        <dbReference type="ARBA" id="ARBA00023004"/>
    </source>
</evidence>
<accession>A0AAV3RT76</accession>
<reference evidence="10 11" key="1">
    <citation type="submission" date="2024-01" db="EMBL/GenBank/DDBJ databases">
        <title>The complete chloroplast genome sequence of Lithospermum erythrorhizon: insights into the phylogenetic relationship among Boraginaceae species and the maternal lineages of purple gromwells.</title>
        <authorList>
            <person name="Okada T."/>
            <person name="Watanabe K."/>
        </authorList>
    </citation>
    <scope>NUCLEOTIDE SEQUENCE [LARGE SCALE GENOMIC DNA]</scope>
</reference>
<dbReference type="GO" id="GO:0032963">
    <property type="term" value="P:collagen metabolic process"/>
    <property type="evidence" value="ECO:0007669"/>
    <property type="project" value="InterPro"/>
</dbReference>
<dbReference type="InterPro" id="IPR039575">
    <property type="entry name" value="P3H"/>
</dbReference>
<evidence type="ECO:0000256" key="5">
    <source>
        <dbReference type="ARBA" id="ARBA00022737"/>
    </source>
</evidence>
<dbReference type="InterPro" id="IPR006620">
    <property type="entry name" value="Pro_4_hyd_alph"/>
</dbReference>
<evidence type="ECO:0000256" key="3">
    <source>
        <dbReference type="ARBA" id="ARBA00012262"/>
    </source>
</evidence>
<name>A0AAV3RT76_LITER</name>
<keyword evidence="5" id="KW-0677">Repeat</keyword>
<dbReference type="GO" id="GO:0019797">
    <property type="term" value="F:procollagen-proline 3-dioxygenase activity"/>
    <property type="evidence" value="ECO:0007669"/>
    <property type="project" value="UniProtKB-EC"/>
</dbReference>
<dbReference type="GO" id="GO:0031418">
    <property type="term" value="F:L-ascorbic acid binding"/>
    <property type="evidence" value="ECO:0007669"/>
    <property type="project" value="InterPro"/>
</dbReference>
<dbReference type="AlphaFoldDB" id="A0AAV3RT76"/>
<evidence type="ECO:0000256" key="1">
    <source>
        <dbReference type="ARBA" id="ARBA00001961"/>
    </source>
</evidence>
<dbReference type="InterPro" id="IPR005123">
    <property type="entry name" value="Oxoglu/Fe-dep_dioxygenase_dom"/>
</dbReference>
<evidence type="ECO:0000259" key="9">
    <source>
        <dbReference type="PROSITE" id="PS51471"/>
    </source>
</evidence>
<sequence>MAECRKPRLILEKFVSEEECKELEFIHKSNCTVGYRPNVFSTTLSHLIATNCPHLIIPIIPLREKLREKVEEHFGCEFELFIEFTALISWCKGASIGWHSDDNRDYLKQRDFAAVCYLNSYDADFKGGLFHFQDGEPSTLVPIAGDVALYTADEKNVHSVDEVTEGERITLTLWFTRNKCHDEDTSLISLLSQISSDSLSPMFDPFTPFPASPNMYWFPPNGSLDFQAGFDIRYARLHVLGFNLCPFFDKSCSGDSEFGMNFLDHLMRALKLVRGDELFEAEFSNVMHILQVVQFFYWKTYRSVVNDVRGKPSIVVPLSDAQQKTVDDLKHTCLKDRGLAETFFSNAKLAKSLQDSFDWVSFTDAVDDWGAYTLQLKKDLVINLPFWRLNQSIILCHQDSYLH</sequence>
<keyword evidence="4" id="KW-0479">Metal-binding</keyword>
<dbReference type="PANTHER" id="PTHR14049">
    <property type="entry name" value="LEPRECAN 1"/>
    <property type="match status" value="1"/>
</dbReference>
<feature type="domain" description="Fe2OG dioxygenase" evidence="9">
    <location>
        <begin position="72"/>
        <end position="177"/>
    </location>
</feature>
<keyword evidence="11" id="KW-1185">Reference proteome</keyword>
<evidence type="ECO:0000313" key="11">
    <source>
        <dbReference type="Proteomes" id="UP001454036"/>
    </source>
</evidence>
<proteinExistence type="predicted"/>
<dbReference type="Gene3D" id="2.60.120.620">
    <property type="entry name" value="q2cbj1_9rhob like domain"/>
    <property type="match status" value="1"/>
</dbReference>
<comment type="caution">
    <text evidence="10">The sequence shown here is derived from an EMBL/GenBank/DDBJ whole genome shotgun (WGS) entry which is preliminary data.</text>
</comment>
<dbReference type="PROSITE" id="PS51471">
    <property type="entry name" value="FE2OG_OXY"/>
    <property type="match status" value="1"/>
</dbReference>